<dbReference type="EMBL" id="JAAALK010000081">
    <property type="protein sequence ID" value="KAG8088777.1"/>
    <property type="molecule type" value="Genomic_DNA"/>
</dbReference>
<accession>A0A8J5WHA8</accession>
<sequence length="66" mass="6917">MGPALGQKLASLRKEAAVCQTPVLAVAAGFCGMPRLSLLPALHNVGYADVWPAAKTIAPEKNLEEM</sequence>
<reference evidence="1" key="1">
    <citation type="journal article" date="2021" name="bioRxiv">
        <title>Whole Genome Assembly and Annotation of Northern Wild Rice, Zizania palustris L., Supports a Whole Genome Duplication in the Zizania Genus.</title>
        <authorList>
            <person name="Haas M."/>
            <person name="Kono T."/>
            <person name="Macchietto M."/>
            <person name="Millas R."/>
            <person name="McGilp L."/>
            <person name="Shao M."/>
            <person name="Duquette J."/>
            <person name="Hirsch C.N."/>
            <person name="Kimball J."/>
        </authorList>
    </citation>
    <scope>NUCLEOTIDE SEQUENCE</scope>
    <source>
        <tissue evidence="1">Fresh leaf tissue</tissue>
    </source>
</reference>
<dbReference type="Proteomes" id="UP000729402">
    <property type="component" value="Unassembled WGS sequence"/>
</dbReference>
<name>A0A8J5WHA8_ZIZPA</name>
<keyword evidence="2" id="KW-1185">Reference proteome</keyword>
<protein>
    <submittedName>
        <fullName evidence="1">Uncharacterized protein</fullName>
    </submittedName>
</protein>
<organism evidence="1 2">
    <name type="scientific">Zizania palustris</name>
    <name type="common">Northern wild rice</name>
    <dbReference type="NCBI Taxonomy" id="103762"/>
    <lineage>
        <taxon>Eukaryota</taxon>
        <taxon>Viridiplantae</taxon>
        <taxon>Streptophyta</taxon>
        <taxon>Embryophyta</taxon>
        <taxon>Tracheophyta</taxon>
        <taxon>Spermatophyta</taxon>
        <taxon>Magnoliopsida</taxon>
        <taxon>Liliopsida</taxon>
        <taxon>Poales</taxon>
        <taxon>Poaceae</taxon>
        <taxon>BOP clade</taxon>
        <taxon>Oryzoideae</taxon>
        <taxon>Oryzeae</taxon>
        <taxon>Zizaniinae</taxon>
        <taxon>Zizania</taxon>
    </lineage>
</organism>
<dbReference type="AlphaFoldDB" id="A0A8J5WHA8"/>
<proteinExistence type="predicted"/>
<gene>
    <name evidence="1" type="ORF">GUJ93_ZPchr0011g28781</name>
</gene>
<comment type="caution">
    <text evidence="1">The sequence shown here is derived from an EMBL/GenBank/DDBJ whole genome shotgun (WGS) entry which is preliminary data.</text>
</comment>
<evidence type="ECO:0000313" key="1">
    <source>
        <dbReference type="EMBL" id="KAG8088777.1"/>
    </source>
</evidence>
<evidence type="ECO:0000313" key="2">
    <source>
        <dbReference type="Proteomes" id="UP000729402"/>
    </source>
</evidence>
<reference evidence="1" key="2">
    <citation type="submission" date="2021-02" db="EMBL/GenBank/DDBJ databases">
        <authorList>
            <person name="Kimball J.A."/>
            <person name="Haas M.W."/>
            <person name="Macchietto M."/>
            <person name="Kono T."/>
            <person name="Duquette J."/>
            <person name="Shao M."/>
        </authorList>
    </citation>
    <scope>NUCLEOTIDE SEQUENCE</scope>
    <source>
        <tissue evidence="1">Fresh leaf tissue</tissue>
    </source>
</reference>